<name>A0A439CMG6_9PEZI</name>
<dbReference type="AlphaFoldDB" id="A0A439CMG6"/>
<proteinExistence type="predicted"/>
<accession>A0A439CMG6</accession>
<keyword evidence="2" id="KW-1185">Reference proteome</keyword>
<reference evidence="1 2" key="1">
    <citation type="submission" date="2018-12" db="EMBL/GenBank/DDBJ databases">
        <title>Draft genome sequence of Xylaria grammica IHI A82.</title>
        <authorList>
            <person name="Buettner E."/>
            <person name="Kellner H."/>
        </authorList>
    </citation>
    <scope>NUCLEOTIDE SEQUENCE [LARGE SCALE GENOMIC DNA]</scope>
    <source>
        <strain evidence="1 2">IHI A82</strain>
    </source>
</reference>
<gene>
    <name evidence="1" type="ORF">EKO27_g11769</name>
</gene>
<evidence type="ECO:0000313" key="2">
    <source>
        <dbReference type="Proteomes" id="UP000286045"/>
    </source>
</evidence>
<organism evidence="1 2">
    <name type="scientific">Xylaria grammica</name>
    <dbReference type="NCBI Taxonomy" id="363999"/>
    <lineage>
        <taxon>Eukaryota</taxon>
        <taxon>Fungi</taxon>
        <taxon>Dikarya</taxon>
        <taxon>Ascomycota</taxon>
        <taxon>Pezizomycotina</taxon>
        <taxon>Sordariomycetes</taxon>
        <taxon>Xylariomycetidae</taxon>
        <taxon>Xylariales</taxon>
        <taxon>Xylariaceae</taxon>
        <taxon>Xylaria</taxon>
    </lineage>
</organism>
<dbReference type="Proteomes" id="UP000286045">
    <property type="component" value="Unassembled WGS sequence"/>
</dbReference>
<comment type="caution">
    <text evidence="1">The sequence shown here is derived from an EMBL/GenBank/DDBJ whole genome shotgun (WGS) entry which is preliminary data.</text>
</comment>
<dbReference type="EMBL" id="RYZI01000833">
    <property type="protein sequence ID" value="RWA03336.1"/>
    <property type="molecule type" value="Genomic_DNA"/>
</dbReference>
<protein>
    <submittedName>
        <fullName evidence="1">Uncharacterized protein</fullName>
    </submittedName>
</protein>
<feature type="non-terminal residue" evidence="1">
    <location>
        <position position="1"/>
    </location>
</feature>
<sequence length="55" mass="6772">MRFPPLQRQRIRRRKSDVLSDAAVINVVEVHNQQKLVETWKNLEAYKKRPIWKDW</sequence>
<evidence type="ECO:0000313" key="1">
    <source>
        <dbReference type="EMBL" id="RWA03336.1"/>
    </source>
</evidence>